<sequence>SINDWQIEKRLQMNLENYCAPLTHLLIEIITTSEEQGNVDPGTNHRMACLCTLIFESVCDLKTYDVVINQVKGFAPVDSNNPSQNPPPKLNKISLIRLHCNDRKFYNGYCMDCYFNQPSNGIERGHFQQFH</sequence>
<dbReference type="Proteomes" id="UP001152795">
    <property type="component" value="Unassembled WGS sequence"/>
</dbReference>
<dbReference type="AlphaFoldDB" id="A0A6S7HCX4"/>
<evidence type="ECO:0000313" key="1">
    <source>
        <dbReference type="EMBL" id="CAB4000963.1"/>
    </source>
</evidence>
<protein>
    <submittedName>
        <fullName evidence="1">Uncharacterized protein</fullName>
    </submittedName>
</protein>
<reference evidence="1" key="1">
    <citation type="submission" date="2020-04" db="EMBL/GenBank/DDBJ databases">
        <authorList>
            <person name="Alioto T."/>
            <person name="Alioto T."/>
            <person name="Gomez Garrido J."/>
        </authorList>
    </citation>
    <scope>NUCLEOTIDE SEQUENCE</scope>
    <source>
        <strain evidence="1">A484AB</strain>
    </source>
</reference>
<dbReference type="EMBL" id="CACRXK020003970">
    <property type="protein sequence ID" value="CAB4000963.1"/>
    <property type="molecule type" value="Genomic_DNA"/>
</dbReference>
<accession>A0A6S7HCX4</accession>
<proteinExistence type="predicted"/>
<name>A0A6S7HCX4_PARCT</name>
<organism evidence="1 2">
    <name type="scientific">Paramuricea clavata</name>
    <name type="common">Red gorgonian</name>
    <name type="synonym">Violescent sea-whip</name>
    <dbReference type="NCBI Taxonomy" id="317549"/>
    <lineage>
        <taxon>Eukaryota</taxon>
        <taxon>Metazoa</taxon>
        <taxon>Cnidaria</taxon>
        <taxon>Anthozoa</taxon>
        <taxon>Octocorallia</taxon>
        <taxon>Malacalcyonacea</taxon>
        <taxon>Plexauridae</taxon>
        <taxon>Paramuricea</taxon>
    </lineage>
</organism>
<gene>
    <name evidence="1" type="ORF">PACLA_8A035396</name>
</gene>
<evidence type="ECO:0000313" key="2">
    <source>
        <dbReference type="Proteomes" id="UP001152795"/>
    </source>
</evidence>
<comment type="caution">
    <text evidence="1">The sequence shown here is derived from an EMBL/GenBank/DDBJ whole genome shotgun (WGS) entry which is preliminary data.</text>
</comment>
<feature type="non-terminal residue" evidence="1">
    <location>
        <position position="131"/>
    </location>
</feature>
<feature type="non-terminal residue" evidence="1">
    <location>
        <position position="1"/>
    </location>
</feature>
<keyword evidence="2" id="KW-1185">Reference proteome</keyword>